<proteinExistence type="predicted"/>
<dbReference type="EMBL" id="UYSU01034087">
    <property type="protein sequence ID" value="VDL93705.1"/>
    <property type="molecule type" value="Genomic_DNA"/>
</dbReference>
<accession>A0A183SSX2</accession>
<evidence type="ECO:0000313" key="2">
    <source>
        <dbReference type="Proteomes" id="UP000275846"/>
    </source>
</evidence>
<dbReference type="AlphaFoldDB" id="A0A183SSX2"/>
<dbReference type="Proteomes" id="UP000275846">
    <property type="component" value="Unassembled WGS sequence"/>
</dbReference>
<evidence type="ECO:0000313" key="3">
    <source>
        <dbReference type="WBParaSite" id="SSLN_0000758301-mRNA-1"/>
    </source>
</evidence>
<evidence type="ECO:0000313" key="1">
    <source>
        <dbReference type="EMBL" id="VDL93705.1"/>
    </source>
</evidence>
<sequence length="151" mass="16475">MRVHLEALMRPADTICGVRRGERTHGSFIAPYFGLKTKVVSKTGFHYHPRFSAVSMAITASRSTWALAGNSLDTVPAQVESHSCLSPFAPVYGPPSVRESSLVAMSAYLDTFVFSCHVTTFLITGIRSPSESSSLPQMVTPNIRDTIDKII</sequence>
<reference evidence="1 2" key="2">
    <citation type="submission" date="2018-11" db="EMBL/GenBank/DDBJ databases">
        <authorList>
            <consortium name="Pathogen Informatics"/>
        </authorList>
    </citation>
    <scope>NUCLEOTIDE SEQUENCE [LARGE SCALE GENOMIC DNA]</scope>
    <source>
        <strain evidence="1 2">NST_G2</strain>
    </source>
</reference>
<name>A0A183SSX2_SCHSO</name>
<protein>
    <submittedName>
        <fullName evidence="1 3">Uncharacterized protein</fullName>
    </submittedName>
</protein>
<dbReference type="WBParaSite" id="SSLN_0000758301-mRNA-1">
    <property type="protein sequence ID" value="SSLN_0000758301-mRNA-1"/>
    <property type="gene ID" value="SSLN_0000758301"/>
</dbReference>
<gene>
    <name evidence="1" type="ORF">SSLN_LOCUS7320</name>
</gene>
<organism evidence="3">
    <name type="scientific">Schistocephalus solidus</name>
    <name type="common">Tapeworm</name>
    <dbReference type="NCBI Taxonomy" id="70667"/>
    <lineage>
        <taxon>Eukaryota</taxon>
        <taxon>Metazoa</taxon>
        <taxon>Spiralia</taxon>
        <taxon>Lophotrochozoa</taxon>
        <taxon>Platyhelminthes</taxon>
        <taxon>Cestoda</taxon>
        <taxon>Eucestoda</taxon>
        <taxon>Diphyllobothriidea</taxon>
        <taxon>Diphyllobothriidae</taxon>
        <taxon>Schistocephalus</taxon>
    </lineage>
</organism>
<reference evidence="3" key="1">
    <citation type="submission" date="2016-06" db="UniProtKB">
        <authorList>
            <consortium name="WormBaseParasite"/>
        </authorList>
    </citation>
    <scope>IDENTIFICATION</scope>
</reference>
<keyword evidence="2" id="KW-1185">Reference proteome</keyword>